<keyword evidence="2" id="KW-1185">Reference proteome</keyword>
<dbReference type="Proteomes" id="UP000075613">
    <property type="component" value="Unassembled WGS sequence"/>
</dbReference>
<reference evidence="1 2" key="1">
    <citation type="journal article" date="2015" name="Int. J. Syst. Evol. Microbiol.">
        <title>Burkholderia monticola sp. nov., isolated from mountain soil.</title>
        <authorList>
            <person name="Baek I."/>
            <person name="Seo B."/>
            <person name="Lee I."/>
            <person name="Yi H."/>
            <person name="Chun J."/>
        </authorList>
    </citation>
    <scope>NUCLEOTIDE SEQUENCE [LARGE SCALE GENOMIC DNA]</scope>
    <source>
        <strain evidence="1 2">JC2948</strain>
    </source>
</reference>
<protein>
    <submittedName>
        <fullName evidence="1">Uncharacterized protein</fullName>
    </submittedName>
</protein>
<organism evidence="1 2">
    <name type="scientific">Paraburkholderia monticola</name>
    <dbReference type="NCBI Taxonomy" id="1399968"/>
    <lineage>
        <taxon>Bacteria</taxon>
        <taxon>Pseudomonadati</taxon>
        <taxon>Pseudomonadota</taxon>
        <taxon>Betaproteobacteria</taxon>
        <taxon>Burkholderiales</taxon>
        <taxon>Burkholderiaceae</taxon>
        <taxon>Paraburkholderia</taxon>
    </lineage>
</organism>
<accession>A0A149PH42</accession>
<dbReference type="EMBL" id="LRBG01000036">
    <property type="protein sequence ID" value="KXU84381.1"/>
    <property type="molecule type" value="Genomic_DNA"/>
</dbReference>
<name>A0A149PH42_9BURK</name>
<evidence type="ECO:0000313" key="2">
    <source>
        <dbReference type="Proteomes" id="UP000075613"/>
    </source>
</evidence>
<proteinExistence type="predicted"/>
<evidence type="ECO:0000313" key="1">
    <source>
        <dbReference type="EMBL" id="KXU84381.1"/>
    </source>
</evidence>
<sequence>MRGLRFAVALNALLHLFVDLPQGHAAGAFQLVGRGIRIEIGFVCHGSRLLLMRQLDLATDARSQQA</sequence>
<comment type="caution">
    <text evidence="1">The sequence shown here is derived from an EMBL/GenBank/DDBJ whole genome shotgun (WGS) entry which is preliminary data.</text>
</comment>
<dbReference type="AlphaFoldDB" id="A0A149PH42"/>
<gene>
    <name evidence="1" type="ORF">CI15_23210</name>
</gene>